<dbReference type="PROSITE" id="PS51257">
    <property type="entry name" value="PROKAR_LIPOPROTEIN"/>
    <property type="match status" value="1"/>
</dbReference>
<feature type="region of interest" description="Disordered" evidence="1">
    <location>
        <begin position="23"/>
        <end position="50"/>
    </location>
</feature>
<evidence type="ECO:0000313" key="3">
    <source>
        <dbReference type="Proteomes" id="UP000195442"/>
    </source>
</evidence>
<dbReference type="Proteomes" id="UP000195442">
    <property type="component" value="Unassembled WGS sequence"/>
</dbReference>
<dbReference type="RefSeq" id="WP_179210092.1">
    <property type="nucleotide sequence ID" value="NZ_FUKJ01000002.1"/>
</dbReference>
<evidence type="ECO:0008006" key="4">
    <source>
        <dbReference type="Google" id="ProtNLM"/>
    </source>
</evidence>
<name>A0A1R4GYE3_9GAMM</name>
<reference evidence="3" key="1">
    <citation type="submission" date="2017-02" db="EMBL/GenBank/DDBJ databases">
        <authorList>
            <person name="Daims H."/>
        </authorList>
    </citation>
    <scope>NUCLEOTIDE SEQUENCE [LARGE SCALE GENOMIC DNA]</scope>
</reference>
<dbReference type="EMBL" id="FUKJ01000002">
    <property type="protein sequence ID" value="SJM89003.1"/>
    <property type="molecule type" value="Genomic_DNA"/>
</dbReference>
<proteinExistence type="predicted"/>
<protein>
    <recommendedName>
        <fullName evidence="4">Lipoprotein</fullName>
    </recommendedName>
</protein>
<dbReference type="AlphaFoldDB" id="A0A1R4GYE3"/>
<organism evidence="2 3">
    <name type="scientific">Crenothrix polyspora</name>
    <dbReference type="NCBI Taxonomy" id="360316"/>
    <lineage>
        <taxon>Bacteria</taxon>
        <taxon>Pseudomonadati</taxon>
        <taxon>Pseudomonadota</taxon>
        <taxon>Gammaproteobacteria</taxon>
        <taxon>Methylococcales</taxon>
        <taxon>Crenotrichaceae</taxon>
        <taxon>Crenothrix</taxon>
    </lineage>
</organism>
<accession>A0A1R4GYE3</accession>
<keyword evidence="3" id="KW-1185">Reference proteome</keyword>
<sequence>MKTINQIVLLLTAVFVLGGCIDPDQGGQRGKSEGRDYTDAAQQQSSSPQK</sequence>
<evidence type="ECO:0000313" key="2">
    <source>
        <dbReference type="EMBL" id="SJM89003.1"/>
    </source>
</evidence>
<feature type="compositionally biased region" description="Polar residues" evidence="1">
    <location>
        <begin position="40"/>
        <end position="50"/>
    </location>
</feature>
<gene>
    <name evidence="2" type="ORF">CRENPOLYSF2_100018</name>
</gene>
<evidence type="ECO:0000256" key="1">
    <source>
        <dbReference type="SAM" id="MobiDB-lite"/>
    </source>
</evidence>